<feature type="non-terminal residue" evidence="1">
    <location>
        <position position="1"/>
    </location>
</feature>
<organism evidence="1">
    <name type="scientific">marine sediment metagenome</name>
    <dbReference type="NCBI Taxonomy" id="412755"/>
    <lineage>
        <taxon>unclassified sequences</taxon>
        <taxon>metagenomes</taxon>
        <taxon>ecological metagenomes</taxon>
    </lineage>
</organism>
<evidence type="ECO:0000313" key="1">
    <source>
        <dbReference type="EMBL" id="GAG54477.1"/>
    </source>
</evidence>
<proteinExistence type="predicted"/>
<protein>
    <recommendedName>
        <fullName evidence="2">Transposase (putative) YhgA-like domain-containing protein</fullName>
    </recommendedName>
</protein>
<gene>
    <name evidence="1" type="ORF">S01H4_13254</name>
</gene>
<comment type="caution">
    <text evidence="1">The sequence shown here is derived from an EMBL/GenBank/DDBJ whole genome shotgun (WGS) entry which is preliminary data.</text>
</comment>
<evidence type="ECO:0008006" key="2">
    <source>
        <dbReference type="Google" id="ProtNLM"/>
    </source>
</evidence>
<reference evidence="1" key="1">
    <citation type="journal article" date="2014" name="Front. Microbiol.">
        <title>High frequency of phylogenetically diverse reductive dehalogenase-homologous genes in deep subseafloor sedimentary metagenomes.</title>
        <authorList>
            <person name="Kawai M."/>
            <person name="Futagami T."/>
            <person name="Toyoda A."/>
            <person name="Takaki Y."/>
            <person name="Nishi S."/>
            <person name="Hori S."/>
            <person name="Arai W."/>
            <person name="Tsubouchi T."/>
            <person name="Morono Y."/>
            <person name="Uchiyama I."/>
            <person name="Ito T."/>
            <person name="Fujiyama A."/>
            <person name="Inagaki F."/>
            <person name="Takami H."/>
        </authorList>
    </citation>
    <scope>NUCLEOTIDE SEQUENCE</scope>
    <source>
        <strain evidence="1">Expedition CK06-06</strain>
    </source>
</reference>
<dbReference type="AlphaFoldDB" id="X0Z7Y3"/>
<name>X0Z7Y3_9ZZZZ</name>
<accession>X0Z7Y3</accession>
<dbReference type="EMBL" id="BART01005846">
    <property type="protein sequence ID" value="GAG54477.1"/>
    <property type="molecule type" value="Genomic_DNA"/>
</dbReference>
<sequence length="131" mass="15072">LKSEVSYFFLLDKTNLHEVEEASERIQNIFREIKDRYPGLSKLLGRYVLGLLNYKGIEVEQIVDYLSEGGGKSMLAQSIEEIRRESIEKGIEKGHKELLETAKRMLLEGFDVEKIARLTGLSDEEIRKLKA</sequence>